<organism evidence="9 10">
    <name type="scientific">Waddlia chondrophila (strain ATCC VR-1470 / WSU 86-1044)</name>
    <dbReference type="NCBI Taxonomy" id="716544"/>
    <lineage>
        <taxon>Bacteria</taxon>
        <taxon>Pseudomonadati</taxon>
        <taxon>Chlamydiota</taxon>
        <taxon>Chlamydiia</taxon>
        <taxon>Parachlamydiales</taxon>
        <taxon>Waddliaceae</taxon>
        <taxon>Waddlia</taxon>
    </lineage>
</organism>
<dbReference type="Gene3D" id="1.20.1060.20">
    <property type="match status" value="1"/>
</dbReference>
<dbReference type="FunFam" id="3.40.50.300:FF:000984">
    <property type="entry name" value="Chromosome partition protein Smc"/>
    <property type="match status" value="1"/>
</dbReference>
<dbReference type="InterPro" id="IPR027417">
    <property type="entry name" value="P-loop_NTPase"/>
</dbReference>
<dbReference type="AlphaFoldDB" id="D6YSC9"/>
<dbReference type="PANTHER" id="PTHR43977">
    <property type="entry name" value="STRUCTURAL MAINTENANCE OF CHROMOSOMES PROTEIN 3"/>
    <property type="match status" value="1"/>
</dbReference>
<dbReference type="GO" id="GO:0005737">
    <property type="term" value="C:cytoplasm"/>
    <property type="evidence" value="ECO:0007669"/>
    <property type="project" value="UniProtKB-SubCell"/>
</dbReference>
<evidence type="ECO:0000256" key="3">
    <source>
        <dbReference type="ARBA" id="ARBA00022741"/>
    </source>
</evidence>
<comment type="function">
    <text evidence="7">Required for chromosome condensation and partitioning.</text>
</comment>
<keyword evidence="3 7" id="KW-0547">Nucleotide-binding</keyword>
<comment type="subunit">
    <text evidence="7">Homodimer.</text>
</comment>
<name>D6YSC9_WADCW</name>
<keyword evidence="10" id="KW-1185">Reference proteome</keyword>
<dbReference type="KEGG" id="wch:wcw_1629"/>
<dbReference type="eggNOG" id="COG1196">
    <property type="taxonomic scope" value="Bacteria"/>
</dbReference>
<dbReference type="HAMAP" id="MF_01894">
    <property type="entry name" value="Smc_prok"/>
    <property type="match status" value="1"/>
</dbReference>
<feature type="domain" description="RecF/RecN/SMC N-terminal" evidence="8">
    <location>
        <begin position="9"/>
        <end position="1221"/>
    </location>
</feature>
<keyword evidence="4 7" id="KW-0067">ATP-binding</keyword>
<dbReference type="PIRSF" id="PIRSF005719">
    <property type="entry name" value="SMC"/>
    <property type="match status" value="1"/>
</dbReference>
<dbReference type="InterPro" id="IPR036277">
    <property type="entry name" value="SMC_hinge_sf"/>
</dbReference>
<dbReference type="InterPro" id="IPR024704">
    <property type="entry name" value="SMC"/>
</dbReference>
<dbReference type="GO" id="GO:0005694">
    <property type="term" value="C:chromosome"/>
    <property type="evidence" value="ECO:0007669"/>
    <property type="project" value="InterPro"/>
</dbReference>
<dbReference type="SUPFAM" id="SSF52540">
    <property type="entry name" value="P-loop containing nucleoside triphosphate hydrolases"/>
    <property type="match status" value="1"/>
</dbReference>
<evidence type="ECO:0000313" key="9">
    <source>
        <dbReference type="EMBL" id="ADI38974.1"/>
    </source>
</evidence>
<dbReference type="GO" id="GO:0016887">
    <property type="term" value="F:ATP hydrolysis activity"/>
    <property type="evidence" value="ECO:0007669"/>
    <property type="project" value="InterPro"/>
</dbReference>
<dbReference type="InterPro" id="IPR011890">
    <property type="entry name" value="SMC_prok"/>
</dbReference>
<dbReference type="GO" id="GO:0005524">
    <property type="term" value="F:ATP binding"/>
    <property type="evidence" value="ECO:0007669"/>
    <property type="project" value="UniProtKB-UniRule"/>
</dbReference>
<feature type="coiled-coil region" evidence="7">
    <location>
        <begin position="727"/>
        <end position="1063"/>
    </location>
</feature>
<dbReference type="GO" id="GO:0030261">
    <property type="term" value="P:chromosome condensation"/>
    <property type="evidence" value="ECO:0007669"/>
    <property type="project" value="InterPro"/>
</dbReference>
<keyword evidence="5 7" id="KW-0175">Coiled coil</keyword>
<gene>
    <name evidence="7" type="primary">smc</name>
    <name evidence="9" type="ordered locus">wcw_1629</name>
</gene>
<keyword evidence="6 7" id="KW-0238">DNA-binding</keyword>
<dbReference type="HOGENOM" id="CLU_001042_2_2_0"/>
<dbReference type="GO" id="GO:0007059">
    <property type="term" value="P:chromosome segregation"/>
    <property type="evidence" value="ECO:0007669"/>
    <property type="project" value="UniProtKB-UniRule"/>
</dbReference>
<dbReference type="InterPro" id="IPR003395">
    <property type="entry name" value="RecF/RecN/SMC_N"/>
</dbReference>
<dbReference type="GO" id="GO:0003677">
    <property type="term" value="F:DNA binding"/>
    <property type="evidence" value="ECO:0007669"/>
    <property type="project" value="UniProtKB-UniRule"/>
</dbReference>
<comment type="similarity">
    <text evidence="7">Belongs to the SMC family.</text>
</comment>
<dbReference type="FunFam" id="3.40.50.300:FF:000901">
    <property type="entry name" value="Chromosome partition protein Smc"/>
    <property type="match status" value="1"/>
</dbReference>
<evidence type="ECO:0000256" key="1">
    <source>
        <dbReference type="ARBA" id="ARBA00004496"/>
    </source>
</evidence>
<dbReference type="CDD" id="cd03278">
    <property type="entry name" value="ABC_SMC_barmotin"/>
    <property type="match status" value="1"/>
</dbReference>
<feature type="coiled-coil region" evidence="7">
    <location>
        <begin position="301"/>
        <end position="443"/>
    </location>
</feature>
<comment type="subcellular location">
    <subcellularLocation>
        <location evidence="1 7">Cytoplasm</location>
    </subcellularLocation>
</comment>
<accession>D6YSC9</accession>
<evidence type="ECO:0000256" key="6">
    <source>
        <dbReference type="ARBA" id="ARBA00023125"/>
    </source>
</evidence>
<evidence type="ECO:0000256" key="2">
    <source>
        <dbReference type="ARBA" id="ARBA00022490"/>
    </source>
</evidence>
<comment type="domain">
    <text evidence="7">Contains large globular domains required for ATP hydrolysis at each terminus and a third globular domain forming a flexible hinge near the middle of the molecule. These domains are separated by coiled-coil structures.</text>
</comment>
<dbReference type="SUPFAM" id="SSF75553">
    <property type="entry name" value="Smc hinge domain"/>
    <property type="match status" value="1"/>
</dbReference>
<dbReference type="Pfam" id="PF02463">
    <property type="entry name" value="SMC_N"/>
    <property type="match status" value="1"/>
</dbReference>
<feature type="binding site" evidence="7">
    <location>
        <begin position="39"/>
        <end position="46"/>
    </location>
    <ligand>
        <name>ATP</name>
        <dbReference type="ChEBI" id="CHEBI:30616"/>
    </ligand>
</feature>
<dbReference type="EMBL" id="CP001928">
    <property type="protein sequence ID" value="ADI38974.1"/>
    <property type="molecule type" value="Genomic_DNA"/>
</dbReference>
<dbReference type="GO" id="GO:0007062">
    <property type="term" value="P:sister chromatid cohesion"/>
    <property type="evidence" value="ECO:0007669"/>
    <property type="project" value="InterPro"/>
</dbReference>
<protein>
    <recommendedName>
        <fullName evidence="7">Chromosome partition protein Smc</fullName>
    </recommendedName>
</protein>
<dbReference type="GO" id="GO:0006260">
    <property type="term" value="P:DNA replication"/>
    <property type="evidence" value="ECO:0007669"/>
    <property type="project" value="UniProtKB-UniRule"/>
</dbReference>
<dbReference type="STRING" id="716544.wcw_1629"/>
<feature type="coiled-coil region" evidence="7">
    <location>
        <begin position="174"/>
        <end position="232"/>
    </location>
</feature>
<evidence type="ECO:0000256" key="4">
    <source>
        <dbReference type="ARBA" id="ARBA00022840"/>
    </source>
</evidence>
<proteinExistence type="inferred from homology"/>
<evidence type="ECO:0000259" key="8">
    <source>
        <dbReference type="Pfam" id="PF02463"/>
    </source>
</evidence>
<feature type="coiled-coil region" evidence="7">
    <location>
        <begin position="472"/>
        <end position="509"/>
    </location>
</feature>
<dbReference type="OrthoDB" id="9808768at2"/>
<dbReference type="Proteomes" id="UP000001505">
    <property type="component" value="Chromosome"/>
</dbReference>
<sequence length="1239" mass="145172">MHFRRSFLFLKKIKILGFKSFADSTVLEFHPGITAIVGPNGCGKSNISDSFRWVLGEQSAKSMRGSKMNDVIFAGTAKRKPLNLSEVTITLGDVGSALKTEYDEVAVTRRIHRSGESDYLINKRPVRLRDVYDLFMDSGIGKNAFSIFEQGKIEQVIQLSPLERRYIFEEAAGILRFLQRKKEALRRLEQTESNIERVRDIHQEVEKQIIVLERQAEQAKVYKENRMELEELEISLAVARWNHFKNRHDAFAEKEQAKGCELEAAALDLEKMEVERQDANIYLNHVIKELQVQKEEMFKTRSQKEIQIKAWKSQEDRLEEMVCKGSEWQQELEEMIRKRKARQLEAEQIEARKKKVDKELSALEQVRNEFREQLREIEYAVNEIRDRQHIAQQERVQCLQEENKIESERKQTALRLEHHKEKIQRLQENQQMLKERLTHLHEQIEWKHQEIAEGADHIAELKERFSLFESQIEETAALIKQTQHQLNHVSQERAEIKARQNALLRLREEMDGFSKGAKRIIREAGQVGSFLYKKVRGLYEDFPTEGCDRKAISVVMKRYTETLVVESLEDFKAVAAFAEENNVRGFSLLCLEMIPEVKKVSREHSLLDRMVDHPLINFFLKDVIVKERSEELWNAESLARISHRILSEDGQDVRLDLLSNPREYCQTDKVRGGESEGGRADCLDSPRGCEKCELEVWTEDGAYIDRHRVVFFPSEGEENAFVREAELKSLDQKLAECERKKVEFAESLHAFTEQHSMLIGRKQEADQEIRQAEREDVERRYFLERMQADRERFRIESEKEQEEMSALQELSGKVEEVLVELNASYIEQRAKLERRQELVEVLNVELQEKLERLRLQQSQMEEKESVYQKAAVEKRNIEHQLNLLEVKNLESLQREKRLEEEILSIQEKKAGIQLNRADYEQKIERVEQALLKVQEKCRELDESVGARQGDVEEIEKRSKQKREDIRRLERELHEQGLQRAQIDSARQALETEFTERFQMSMRDAEFRAKELEESMEKTERKIRSLRRKIEEAGDINMTSIDEYEKFKERYEFLNQQIRDLTASKGELVEIITKLDGESRKTFKETFDQIQANFRKNFEILFRGGEADLHFTESGDILEAGIEIAAKPPGKKMRSISLLSGGEKCLTAVALLFAIFEVKPSPFCILDEIDAPLDDINVERFLNVVKQFTDRCQFIIITHNKRTMAIADRLFGVSMQERGVSKILSLEFDKREVREPVLVS</sequence>
<evidence type="ECO:0000256" key="7">
    <source>
        <dbReference type="HAMAP-Rule" id="MF_01894"/>
    </source>
</evidence>
<dbReference type="Gene3D" id="3.40.50.300">
    <property type="entry name" value="P-loop containing nucleotide triphosphate hydrolases"/>
    <property type="match status" value="2"/>
</dbReference>
<evidence type="ECO:0000256" key="5">
    <source>
        <dbReference type="ARBA" id="ARBA00023054"/>
    </source>
</evidence>
<keyword evidence="2 7" id="KW-0963">Cytoplasm</keyword>
<evidence type="ECO:0000313" key="10">
    <source>
        <dbReference type="Proteomes" id="UP000001505"/>
    </source>
</evidence>
<reference evidence="9 10" key="1">
    <citation type="journal article" date="2010" name="PLoS ONE">
        <title>The Waddlia genome: a window into chlamydial biology.</title>
        <authorList>
            <person name="Bertelli C."/>
            <person name="Collyn F."/>
            <person name="Croxatto A."/>
            <person name="Ruckert C."/>
            <person name="Polkinghorne A."/>
            <person name="Kebbi-Beghdadi C."/>
            <person name="Goesmann A."/>
            <person name="Vaughan L."/>
            <person name="Greub G."/>
        </authorList>
    </citation>
    <scope>NUCLEOTIDE SEQUENCE [LARGE SCALE GENOMIC DNA]</scope>
    <source>
        <strain evidence="10">ATCC VR-1470 / WSU 86-1044</strain>
    </source>
</reference>